<feature type="transmembrane region" description="Helical" evidence="1">
    <location>
        <begin position="23"/>
        <end position="40"/>
    </location>
</feature>
<dbReference type="AlphaFoldDB" id="A0A562JLJ4"/>
<keyword evidence="1" id="KW-1133">Transmembrane helix</keyword>
<accession>A0A562JLJ4</accession>
<organism evidence="2 3">
    <name type="scientific">Sedimentibacter saalensis</name>
    <dbReference type="NCBI Taxonomy" id="130788"/>
    <lineage>
        <taxon>Bacteria</taxon>
        <taxon>Bacillati</taxon>
        <taxon>Bacillota</taxon>
        <taxon>Tissierellia</taxon>
        <taxon>Sedimentibacter</taxon>
    </lineage>
</organism>
<reference evidence="2 3" key="1">
    <citation type="submission" date="2019-07" db="EMBL/GenBank/DDBJ databases">
        <title>Genomic Encyclopedia of Type Strains, Phase I: the one thousand microbial genomes (KMG-I) project.</title>
        <authorList>
            <person name="Kyrpides N."/>
        </authorList>
    </citation>
    <scope>NUCLEOTIDE SEQUENCE [LARGE SCALE GENOMIC DNA]</scope>
    <source>
        <strain evidence="2 3">DSM 13558</strain>
    </source>
</reference>
<name>A0A562JLJ4_9FIRM</name>
<protein>
    <submittedName>
        <fullName evidence="2">Uncharacterized protein</fullName>
    </submittedName>
</protein>
<evidence type="ECO:0000313" key="2">
    <source>
        <dbReference type="EMBL" id="TWH83624.1"/>
    </source>
</evidence>
<keyword evidence="1" id="KW-0812">Transmembrane</keyword>
<evidence type="ECO:0000256" key="1">
    <source>
        <dbReference type="SAM" id="Phobius"/>
    </source>
</evidence>
<keyword evidence="3" id="KW-1185">Reference proteome</keyword>
<gene>
    <name evidence="2" type="ORF">LY60_00235</name>
</gene>
<keyword evidence="1" id="KW-0472">Membrane</keyword>
<dbReference type="EMBL" id="VLKH01000001">
    <property type="protein sequence ID" value="TWH83624.1"/>
    <property type="molecule type" value="Genomic_DNA"/>
</dbReference>
<sequence>MTIGSYLKVLYNDNVVNPRKRPAFLGFICFLCIKLTDYGVKYIMLLLWHKSLIVVSAIK</sequence>
<comment type="caution">
    <text evidence="2">The sequence shown here is derived from an EMBL/GenBank/DDBJ whole genome shotgun (WGS) entry which is preliminary data.</text>
</comment>
<dbReference type="Proteomes" id="UP000315343">
    <property type="component" value="Unassembled WGS sequence"/>
</dbReference>
<proteinExistence type="predicted"/>
<evidence type="ECO:0000313" key="3">
    <source>
        <dbReference type="Proteomes" id="UP000315343"/>
    </source>
</evidence>